<feature type="compositionally biased region" description="Acidic residues" evidence="1">
    <location>
        <begin position="488"/>
        <end position="497"/>
    </location>
</feature>
<proteinExistence type="predicted"/>
<dbReference type="EnsemblMetazoa" id="CPIJ015024-RA">
    <property type="protein sequence ID" value="CPIJ015024-PA"/>
    <property type="gene ID" value="CPIJ015024"/>
</dbReference>
<dbReference type="OrthoDB" id="8037134at2759"/>
<feature type="region of interest" description="Disordered" evidence="1">
    <location>
        <begin position="15"/>
        <end position="56"/>
    </location>
</feature>
<evidence type="ECO:0000256" key="1">
    <source>
        <dbReference type="SAM" id="MobiDB-lite"/>
    </source>
</evidence>
<dbReference type="STRING" id="7176.B0X6A0"/>
<dbReference type="AlphaFoldDB" id="B0X6A0"/>
<dbReference type="KEGG" id="cqu:CpipJ_CPIJ015024"/>
<feature type="compositionally biased region" description="Polar residues" evidence="1">
    <location>
        <begin position="27"/>
        <end position="49"/>
    </location>
</feature>
<feature type="compositionally biased region" description="Basic and acidic residues" evidence="1">
    <location>
        <begin position="352"/>
        <end position="366"/>
    </location>
</feature>
<dbReference type="HOGENOM" id="CLU_458716_0_0_1"/>
<evidence type="ECO:0000313" key="3">
    <source>
        <dbReference type="EnsemblMetazoa" id="CPIJ015024-PA"/>
    </source>
</evidence>
<feature type="region of interest" description="Disordered" evidence="1">
    <location>
        <begin position="524"/>
        <end position="552"/>
    </location>
</feature>
<dbReference type="InParanoid" id="B0X6A0"/>
<reference evidence="2" key="1">
    <citation type="submission" date="2007-03" db="EMBL/GenBank/DDBJ databases">
        <title>Annotation of Culex pipiens quinquefasciatus.</title>
        <authorList>
            <consortium name="The Broad Institute Genome Sequencing Platform"/>
            <person name="Atkinson P.W."/>
            <person name="Hemingway J."/>
            <person name="Christensen B.M."/>
            <person name="Higgs S."/>
            <person name="Kodira C."/>
            <person name="Hannick L."/>
            <person name="Megy K."/>
            <person name="O'Leary S."/>
            <person name="Pearson M."/>
            <person name="Haas B.J."/>
            <person name="Mauceli E."/>
            <person name="Wortman J.R."/>
            <person name="Lee N.H."/>
            <person name="Guigo R."/>
            <person name="Stanke M."/>
            <person name="Alvarado L."/>
            <person name="Amedeo P."/>
            <person name="Antoine C.H."/>
            <person name="Arensburger P."/>
            <person name="Bidwell S.L."/>
            <person name="Crawford M."/>
            <person name="Camaro F."/>
            <person name="Devon K."/>
            <person name="Engels R."/>
            <person name="Hammond M."/>
            <person name="Howarth C."/>
            <person name="Koehrsen M."/>
            <person name="Lawson D."/>
            <person name="Montgomery P."/>
            <person name="Nene V."/>
            <person name="Nusbaum C."/>
            <person name="Puiu D."/>
            <person name="Romero-Severson J."/>
            <person name="Severson D.W."/>
            <person name="Shumway M."/>
            <person name="Sisk P."/>
            <person name="Stolte C."/>
            <person name="Zeng Q."/>
            <person name="Eisenstadt E."/>
            <person name="Fraser-Liggett C."/>
            <person name="Strausberg R."/>
            <person name="Galagan J."/>
            <person name="Birren B."/>
            <person name="Collins F.H."/>
        </authorList>
    </citation>
    <scope>NUCLEOTIDE SEQUENCE [LARGE SCALE GENOMIC DNA]</scope>
    <source>
        <strain evidence="2">JHB</strain>
    </source>
</reference>
<dbReference type="VEuPathDB" id="VectorBase:CPIJ015024"/>
<sequence length="647" mass="71335">MAPIVDNNQFELPAVETPGKKRRRNADTNPFLSSSFSDQTFNIPSSTPIHNRPVDGSAFENPSFRYGGGHNKENYNVFSDSCMEVKSIAELANGTGENPFEVVRKPPTKRKKINNNFEESCFVNPGLNLQAADKPTVNPFEIVRSEDAARRENESCFVNGALNIKGKDNVGERVNPFEITRSVEAGVGNEKAGVTAEELKGIENPGLEMQTYALAVPFTPSINHRINFQELPANALTPCQMLAKNLVFSPEPTGTAEGNMITPKRNTTVTKRKSLSVISEEPLDIGEELDCYQLELENSMNEAKARRQVTNGPAGSTGVKRKTRRSLIDVKHISNLSMKLKQLEDSDEEEAAKDPEPEEELAKAIEEPPQQVPAQTTFTVFEEVDDFEDEEQDVDLFANPAPFQRAYRKKEDPVEFKQPTPLPDLQPTTKGSKVKDAIRRSFRKLIHPKANQPQVTDLDEKPKEGLISTIRHSLRRKTGNKPKHLEEETLEDYDDPEPTPNPGVLEMSIIAEAPRTVFRQPATGEYKPISSGATGSGPSAAGSLLRSSLRRSTKDVKRHMMKSVFKKEEANGPTLSSQEKLLLLLPPAPSSDFGGEGYSLWTLTGVAGGFGGHNVEVMFMSGPISSIGSGNTIVEFFSPAMLLRVCR</sequence>
<feature type="compositionally biased region" description="Low complexity" evidence="1">
    <location>
        <begin position="530"/>
        <end position="547"/>
    </location>
</feature>
<dbReference type="EMBL" id="DS232407">
    <property type="protein sequence ID" value="EDS41250.1"/>
    <property type="molecule type" value="Genomic_DNA"/>
</dbReference>
<feature type="region of interest" description="Disordered" evidence="1">
    <location>
        <begin position="397"/>
        <end position="434"/>
    </location>
</feature>
<evidence type="ECO:0000313" key="2">
    <source>
        <dbReference type="EMBL" id="EDS41250.1"/>
    </source>
</evidence>
<feature type="region of interest" description="Disordered" evidence="1">
    <location>
        <begin position="448"/>
        <end position="502"/>
    </location>
</feature>
<accession>B0X6A0</accession>
<reference evidence="3" key="2">
    <citation type="submission" date="2020-05" db="UniProtKB">
        <authorList>
            <consortium name="EnsemblMetazoa"/>
        </authorList>
    </citation>
    <scope>IDENTIFICATION</scope>
    <source>
        <strain evidence="3">JHB</strain>
    </source>
</reference>
<evidence type="ECO:0000313" key="4">
    <source>
        <dbReference type="Proteomes" id="UP000002320"/>
    </source>
</evidence>
<keyword evidence="4" id="KW-1185">Reference proteome</keyword>
<dbReference type="eggNOG" id="ENOG502TB2Z">
    <property type="taxonomic scope" value="Eukaryota"/>
</dbReference>
<name>B0X6A0_CULQU</name>
<protein>
    <submittedName>
        <fullName evidence="2 3">Uncharacterized protein</fullName>
    </submittedName>
</protein>
<feature type="region of interest" description="Disordered" evidence="1">
    <location>
        <begin position="303"/>
        <end position="323"/>
    </location>
</feature>
<dbReference type="OMA" id="CRIDFHG"/>
<organism>
    <name type="scientific">Culex quinquefasciatus</name>
    <name type="common">Southern house mosquito</name>
    <name type="synonym">Culex pungens</name>
    <dbReference type="NCBI Taxonomy" id="7176"/>
    <lineage>
        <taxon>Eukaryota</taxon>
        <taxon>Metazoa</taxon>
        <taxon>Ecdysozoa</taxon>
        <taxon>Arthropoda</taxon>
        <taxon>Hexapoda</taxon>
        <taxon>Insecta</taxon>
        <taxon>Pterygota</taxon>
        <taxon>Neoptera</taxon>
        <taxon>Endopterygota</taxon>
        <taxon>Diptera</taxon>
        <taxon>Nematocera</taxon>
        <taxon>Culicoidea</taxon>
        <taxon>Culicidae</taxon>
        <taxon>Culicinae</taxon>
        <taxon>Culicini</taxon>
        <taxon>Culex</taxon>
        <taxon>Culex</taxon>
    </lineage>
</organism>
<feature type="region of interest" description="Disordered" evidence="1">
    <location>
        <begin position="340"/>
        <end position="374"/>
    </location>
</feature>
<feature type="compositionally biased region" description="Basic residues" evidence="1">
    <location>
        <begin position="472"/>
        <end position="482"/>
    </location>
</feature>
<gene>
    <name evidence="3" type="primary">6048229</name>
    <name evidence="2" type="ORF">CpipJ_CPIJ015024</name>
</gene>
<dbReference type="VEuPathDB" id="VectorBase:CQUJHB007667"/>
<dbReference type="Proteomes" id="UP000002320">
    <property type="component" value="Unassembled WGS sequence"/>
</dbReference>